<comment type="caution">
    <text evidence="3">The sequence shown here is derived from an EMBL/GenBank/DDBJ whole genome shotgun (WGS) entry which is preliminary data.</text>
</comment>
<dbReference type="RefSeq" id="WP_345083048.1">
    <property type="nucleotide sequence ID" value="NZ_BAABFA010000014.1"/>
</dbReference>
<evidence type="ECO:0000313" key="3">
    <source>
        <dbReference type="EMBL" id="GAA4466957.1"/>
    </source>
</evidence>
<dbReference type="InterPro" id="IPR011973">
    <property type="entry name" value="PaaD"/>
</dbReference>
<dbReference type="InterPro" id="IPR003736">
    <property type="entry name" value="PAAI_dom"/>
</dbReference>
<gene>
    <name evidence="3" type="primary">paaI</name>
    <name evidence="3" type="ORF">GCM10023093_21960</name>
</gene>
<keyword evidence="1" id="KW-0378">Hydrolase</keyword>
<name>A0ABP8NGQ1_9BACT</name>
<dbReference type="NCBIfam" id="TIGR02286">
    <property type="entry name" value="PaaD"/>
    <property type="match status" value="1"/>
</dbReference>
<dbReference type="NCBIfam" id="TIGR00369">
    <property type="entry name" value="unchar_dom_1"/>
    <property type="match status" value="1"/>
</dbReference>
<dbReference type="Gene3D" id="3.10.129.10">
    <property type="entry name" value="Hotdog Thioesterase"/>
    <property type="match status" value="1"/>
</dbReference>
<evidence type="ECO:0000256" key="1">
    <source>
        <dbReference type="ARBA" id="ARBA00022801"/>
    </source>
</evidence>
<dbReference type="Pfam" id="PF03061">
    <property type="entry name" value="4HBT"/>
    <property type="match status" value="1"/>
</dbReference>
<keyword evidence="4" id="KW-1185">Reference proteome</keyword>
<dbReference type="CDD" id="cd03443">
    <property type="entry name" value="PaaI_thioesterase"/>
    <property type="match status" value="1"/>
</dbReference>
<sequence>MDNTPQQVLNTMLDKDRFSEWLGIIVDEYKEGYCRLHFVIRQEMLNGFGIAHGGILFSAADSAFAFACNSHGRLSVALDVSISFVRTATADEVMTVEAREIHNGNRTGFYDITVVNERQEVVALFKGTAYRTGKMVCDDSPAT</sequence>
<dbReference type="InterPro" id="IPR029069">
    <property type="entry name" value="HotDog_dom_sf"/>
</dbReference>
<dbReference type="SUPFAM" id="SSF54637">
    <property type="entry name" value="Thioesterase/thiol ester dehydrase-isomerase"/>
    <property type="match status" value="1"/>
</dbReference>
<proteinExistence type="predicted"/>
<dbReference type="PANTHER" id="PTHR42856">
    <property type="entry name" value="ACYL-COENZYME A THIOESTERASE PAAI"/>
    <property type="match status" value="1"/>
</dbReference>
<evidence type="ECO:0000313" key="4">
    <source>
        <dbReference type="Proteomes" id="UP001500067"/>
    </source>
</evidence>
<evidence type="ECO:0000259" key="2">
    <source>
        <dbReference type="Pfam" id="PF03061"/>
    </source>
</evidence>
<accession>A0ABP8NGQ1</accession>
<dbReference type="EMBL" id="BAABFA010000014">
    <property type="protein sequence ID" value="GAA4466957.1"/>
    <property type="molecule type" value="Genomic_DNA"/>
</dbReference>
<dbReference type="Proteomes" id="UP001500067">
    <property type="component" value="Unassembled WGS sequence"/>
</dbReference>
<protein>
    <submittedName>
        <fullName evidence="3">Hydroxyphenylacetyl-CoA thioesterase PaaI</fullName>
    </submittedName>
</protein>
<organism evidence="3 4">
    <name type="scientific">Nemorincola caseinilytica</name>
    <dbReference type="NCBI Taxonomy" id="2054315"/>
    <lineage>
        <taxon>Bacteria</taxon>
        <taxon>Pseudomonadati</taxon>
        <taxon>Bacteroidota</taxon>
        <taxon>Chitinophagia</taxon>
        <taxon>Chitinophagales</taxon>
        <taxon>Chitinophagaceae</taxon>
        <taxon>Nemorincola</taxon>
    </lineage>
</organism>
<reference evidence="4" key="1">
    <citation type="journal article" date="2019" name="Int. J. Syst. Evol. Microbiol.">
        <title>The Global Catalogue of Microorganisms (GCM) 10K type strain sequencing project: providing services to taxonomists for standard genome sequencing and annotation.</title>
        <authorList>
            <consortium name="The Broad Institute Genomics Platform"/>
            <consortium name="The Broad Institute Genome Sequencing Center for Infectious Disease"/>
            <person name="Wu L."/>
            <person name="Ma J."/>
        </authorList>
    </citation>
    <scope>NUCLEOTIDE SEQUENCE [LARGE SCALE GENOMIC DNA]</scope>
    <source>
        <strain evidence="4">JCM 32105</strain>
    </source>
</reference>
<dbReference type="InterPro" id="IPR052723">
    <property type="entry name" value="Acyl-CoA_thioesterase_PaaI"/>
</dbReference>
<dbReference type="InterPro" id="IPR006683">
    <property type="entry name" value="Thioestr_dom"/>
</dbReference>
<dbReference type="PANTHER" id="PTHR42856:SF1">
    <property type="entry name" value="ACYL-COENZYME A THIOESTERASE PAAI"/>
    <property type="match status" value="1"/>
</dbReference>
<feature type="domain" description="Thioesterase" evidence="2">
    <location>
        <begin position="48"/>
        <end position="122"/>
    </location>
</feature>